<dbReference type="PROSITE" id="PS00409">
    <property type="entry name" value="PROKAR_NTER_METHYL"/>
    <property type="match status" value="1"/>
</dbReference>
<evidence type="ECO:0000256" key="1">
    <source>
        <dbReference type="SAM" id="Phobius"/>
    </source>
</evidence>
<keyword evidence="1" id="KW-1133">Transmembrane helix</keyword>
<dbReference type="InterPro" id="IPR012902">
    <property type="entry name" value="N_methyl_site"/>
</dbReference>
<comment type="caution">
    <text evidence="2">The sequence shown here is derived from an EMBL/GenBank/DDBJ whole genome shotgun (WGS) entry which is preliminary data.</text>
</comment>
<proteinExistence type="predicted"/>
<evidence type="ECO:0000313" key="2">
    <source>
        <dbReference type="EMBL" id="MDC3982916.1"/>
    </source>
</evidence>
<sequence length="153" mass="16978">MKNRNSFVGRGLEGTRRRFRRAFRGVTLVEVLIVIAIMAIISSGATYLVFPEYKKARIRSALIGASVIKTAAQMYVELDLQGATEDCPTIEELVVAGKIDGKKTDDPWGVPYRILCAGKEINVISCGNDRKPDTEDDVWDDFKPAELDRLSAL</sequence>
<accession>A0A9X3X7N1</accession>
<reference evidence="2 3" key="1">
    <citation type="submission" date="2021-04" db="EMBL/GenBank/DDBJ databases">
        <title>Genome analysis of Polyangium sp.</title>
        <authorList>
            <person name="Li Y."/>
            <person name="Wang J."/>
        </authorList>
    </citation>
    <scope>NUCLEOTIDE SEQUENCE [LARGE SCALE GENOMIC DNA]</scope>
    <source>
        <strain evidence="2 3">SDU14</strain>
    </source>
</reference>
<dbReference type="Pfam" id="PF07963">
    <property type="entry name" value="N_methyl"/>
    <property type="match status" value="1"/>
</dbReference>
<dbReference type="SUPFAM" id="SSF54523">
    <property type="entry name" value="Pili subunits"/>
    <property type="match status" value="1"/>
</dbReference>
<dbReference type="NCBIfam" id="TIGR02532">
    <property type="entry name" value="IV_pilin_GFxxxE"/>
    <property type="match status" value="1"/>
</dbReference>
<dbReference type="Gene3D" id="3.30.700.10">
    <property type="entry name" value="Glycoprotein, Type 4 Pilin"/>
    <property type="match status" value="1"/>
</dbReference>
<dbReference type="Proteomes" id="UP001151081">
    <property type="component" value="Unassembled WGS sequence"/>
</dbReference>
<keyword evidence="1" id="KW-0812">Transmembrane</keyword>
<keyword evidence="3" id="KW-1185">Reference proteome</keyword>
<dbReference type="RefSeq" id="WP_272458719.1">
    <property type="nucleotide sequence ID" value="NZ_JAGTJJ010000010.1"/>
</dbReference>
<organism evidence="2 3">
    <name type="scientific">Polyangium jinanense</name>
    <dbReference type="NCBI Taxonomy" id="2829994"/>
    <lineage>
        <taxon>Bacteria</taxon>
        <taxon>Pseudomonadati</taxon>
        <taxon>Myxococcota</taxon>
        <taxon>Polyangia</taxon>
        <taxon>Polyangiales</taxon>
        <taxon>Polyangiaceae</taxon>
        <taxon>Polyangium</taxon>
    </lineage>
</organism>
<feature type="transmembrane region" description="Helical" evidence="1">
    <location>
        <begin position="26"/>
        <end position="50"/>
    </location>
</feature>
<evidence type="ECO:0000313" key="3">
    <source>
        <dbReference type="Proteomes" id="UP001151081"/>
    </source>
</evidence>
<dbReference type="EMBL" id="JAGTJJ010000010">
    <property type="protein sequence ID" value="MDC3982916.1"/>
    <property type="molecule type" value="Genomic_DNA"/>
</dbReference>
<gene>
    <name evidence="2" type="ORF">KEG57_20555</name>
</gene>
<dbReference type="AlphaFoldDB" id="A0A9X3X7N1"/>
<dbReference type="InterPro" id="IPR045584">
    <property type="entry name" value="Pilin-like"/>
</dbReference>
<name>A0A9X3X7N1_9BACT</name>
<keyword evidence="1" id="KW-0472">Membrane</keyword>
<protein>
    <submittedName>
        <fullName evidence="2">Prepilin-type N-terminal cleavage/methylation domain-containing protein</fullName>
    </submittedName>
</protein>